<organism evidence="2 3">
    <name type="scientific">Pararge aegeria aegeria</name>
    <dbReference type="NCBI Taxonomy" id="348720"/>
    <lineage>
        <taxon>Eukaryota</taxon>
        <taxon>Metazoa</taxon>
        <taxon>Ecdysozoa</taxon>
        <taxon>Arthropoda</taxon>
        <taxon>Hexapoda</taxon>
        <taxon>Insecta</taxon>
        <taxon>Pterygota</taxon>
        <taxon>Neoptera</taxon>
        <taxon>Endopterygota</taxon>
        <taxon>Lepidoptera</taxon>
        <taxon>Glossata</taxon>
        <taxon>Ditrysia</taxon>
        <taxon>Papilionoidea</taxon>
        <taxon>Nymphalidae</taxon>
        <taxon>Satyrinae</taxon>
        <taxon>Satyrini</taxon>
        <taxon>Parargina</taxon>
        <taxon>Pararge</taxon>
    </lineage>
</organism>
<dbReference type="SUPFAM" id="SSF50494">
    <property type="entry name" value="Trypsin-like serine proteases"/>
    <property type="match status" value="1"/>
</dbReference>
<comment type="caution">
    <text evidence="2">The sequence shown here is derived from an EMBL/GenBank/DDBJ whole genome shotgun (WGS) entry which is preliminary data.</text>
</comment>
<name>A0A8S4QP83_9NEOP</name>
<dbReference type="GO" id="GO:0006508">
    <property type="term" value="P:proteolysis"/>
    <property type="evidence" value="ECO:0007669"/>
    <property type="project" value="InterPro"/>
</dbReference>
<reference evidence="2" key="1">
    <citation type="submission" date="2022-03" db="EMBL/GenBank/DDBJ databases">
        <authorList>
            <person name="Lindestad O."/>
        </authorList>
    </citation>
    <scope>NUCLEOTIDE SEQUENCE</scope>
</reference>
<evidence type="ECO:0000313" key="3">
    <source>
        <dbReference type="Proteomes" id="UP000838756"/>
    </source>
</evidence>
<sequence>MTCFNGEGKHREETCLRVLHKVLKGVWSPPIRTGQAWWTTTFTPFHCGRKPVPYSGPYNFETTKTYFYQIGVVSFGKKCAEPGFPGVYSRVTSFVPWLQKNVLGV</sequence>
<dbReference type="InterPro" id="IPR009003">
    <property type="entry name" value="Peptidase_S1_PA"/>
</dbReference>
<dbReference type="InterPro" id="IPR043504">
    <property type="entry name" value="Peptidase_S1_PA_chymotrypsin"/>
</dbReference>
<protein>
    <submittedName>
        <fullName evidence="2">Jg27286 protein</fullName>
    </submittedName>
</protein>
<dbReference type="Proteomes" id="UP000838756">
    <property type="component" value="Unassembled WGS sequence"/>
</dbReference>
<dbReference type="Pfam" id="PF00089">
    <property type="entry name" value="Trypsin"/>
    <property type="match status" value="1"/>
</dbReference>
<dbReference type="InterPro" id="IPR001254">
    <property type="entry name" value="Trypsin_dom"/>
</dbReference>
<accession>A0A8S4QP83</accession>
<dbReference type="AlphaFoldDB" id="A0A8S4QP83"/>
<dbReference type="OrthoDB" id="10059102at2759"/>
<evidence type="ECO:0000313" key="2">
    <source>
        <dbReference type="EMBL" id="CAH2216344.1"/>
    </source>
</evidence>
<dbReference type="EMBL" id="CAKXAJ010015097">
    <property type="protein sequence ID" value="CAH2216344.1"/>
    <property type="molecule type" value="Genomic_DNA"/>
</dbReference>
<feature type="domain" description="Peptidase S1" evidence="1">
    <location>
        <begin position="58"/>
        <end position="98"/>
    </location>
</feature>
<dbReference type="GO" id="GO:0004252">
    <property type="term" value="F:serine-type endopeptidase activity"/>
    <property type="evidence" value="ECO:0007669"/>
    <property type="project" value="InterPro"/>
</dbReference>
<evidence type="ECO:0000259" key="1">
    <source>
        <dbReference type="Pfam" id="PF00089"/>
    </source>
</evidence>
<proteinExistence type="predicted"/>
<gene>
    <name evidence="2" type="primary">jg27286</name>
    <name evidence="2" type="ORF">PAEG_LOCUS4394</name>
</gene>
<dbReference type="Gene3D" id="2.40.10.10">
    <property type="entry name" value="Trypsin-like serine proteases"/>
    <property type="match status" value="1"/>
</dbReference>
<keyword evidence="3" id="KW-1185">Reference proteome</keyword>